<evidence type="ECO:0000313" key="7">
    <source>
        <dbReference type="EMBL" id="EEH58303.1"/>
    </source>
</evidence>
<proteinExistence type="predicted"/>
<accession>C1MNI6</accession>
<dbReference type="GeneID" id="9682131"/>
<name>C1MNI6_MICPC</name>
<feature type="region of interest" description="Disordered" evidence="5">
    <location>
        <begin position="87"/>
        <end position="106"/>
    </location>
</feature>
<keyword evidence="1" id="KW-0479">Metal-binding</keyword>
<gene>
    <name evidence="7" type="ORF">MICPUCDRAFT_55913</name>
</gene>
<dbReference type="Gene3D" id="3.30.40.10">
    <property type="entry name" value="Zinc/RING finger domain, C3HC4 (zinc finger)"/>
    <property type="match status" value="1"/>
</dbReference>
<organism evidence="8">
    <name type="scientific">Micromonas pusilla (strain CCMP1545)</name>
    <name type="common">Picoplanktonic green alga</name>
    <dbReference type="NCBI Taxonomy" id="564608"/>
    <lineage>
        <taxon>Eukaryota</taxon>
        <taxon>Viridiplantae</taxon>
        <taxon>Chlorophyta</taxon>
        <taxon>Mamiellophyceae</taxon>
        <taxon>Mamiellales</taxon>
        <taxon>Mamiellaceae</taxon>
        <taxon>Micromonas</taxon>
    </lineage>
</organism>
<evidence type="ECO:0000256" key="5">
    <source>
        <dbReference type="SAM" id="MobiDB-lite"/>
    </source>
</evidence>
<dbReference type="CDD" id="cd16449">
    <property type="entry name" value="RING-HC"/>
    <property type="match status" value="1"/>
</dbReference>
<dbReference type="SUPFAM" id="SSF57850">
    <property type="entry name" value="RING/U-box"/>
    <property type="match status" value="1"/>
</dbReference>
<dbReference type="InterPro" id="IPR027370">
    <property type="entry name" value="Znf-RING_euk"/>
</dbReference>
<dbReference type="InterPro" id="IPR013083">
    <property type="entry name" value="Znf_RING/FYVE/PHD"/>
</dbReference>
<dbReference type="OrthoDB" id="546518at2759"/>
<dbReference type="PROSITE" id="PS00518">
    <property type="entry name" value="ZF_RING_1"/>
    <property type="match status" value="1"/>
</dbReference>
<evidence type="ECO:0000256" key="1">
    <source>
        <dbReference type="ARBA" id="ARBA00022723"/>
    </source>
</evidence>
<dbReference type="InterPro" id="IPR001841">
    <property type="entry name" value="Znf_RING"/>
</dbReference>
<dbReference type="InterPro" id="IPR017907">
    <property type="entry name" value="Znf_RING_CS"/>
</dbReference>
<dbReference type="AlphaFoldDB" id="C1MNI6"/>
<dbReference type="SUPFAM" id="SSF63748">
    <property type="entry name" value="Tudor/PWWP/MBT"/>
    <property type="match status" value="1"/>
</dbReference>
<reference evidence="7 8" key="1">
    <citation type="journal article" date="2009" name="Science">
        <title>Green evolution and dynamic adaptations revealed by genomes of the marine picoeukaryotes Micromonas.</title>
        <authorList>
            <person name="Worden A.Z."/>
            <person name="Lee J.H."/>
            <person name="Mock T."/>
            <person name="Rouze P."/>
            <person name="Simmons M.P."/>
            <person name="Aerts A.L."/>
            <person name="Allen A.E."/>
            <person name="Cuvelier M.L."/>
            <person name="Derelle E."/>
            <person name="Everett M.V."/>
            <person name="Foulon E."/>
            <person name="Grimwood J."/>
            <person name="Gundlach H."/>
            <person name="Henrissat B."/>
            <person name="Napoli C."/>
            <person name="McDonald S.M."/>
            <person name="Parker M.S."/>
            <person name="Rombauts S."/>
            <person name="Salamov A."/>
            <person name="Von Dassow P."/>
            <person name="Badger J.H."/>
            <person name="Coutinho P.M."/>
            <person name="Demir E."/>
            <person name="Dubchak I."/>
            <person name="Gentemann C."/>
            <person name="Eikrem W."/>
            <person name="Gready J.E."/>
            <person name="John U."/>
            <person name="Lanier W."/>
            <person name="Lindquist E.A."/>
            <person name="Lucas S."/>
            <person name="Mayer K.F."/>
            <person name="Moreau H."/>
            <person name="Not F."/>
            <person name="Otillar R."/>
            <person name="Panaud O."/>
            <person name="Pangilinan J."/>
            <person name="Paulsen I."/>
            <person name="Piegu B."/>
            <person name="Poliakov A."/>
            <person name="Robbens S."/>
            <person name="Schmutz J."/>
            <person name="Toulza E."/>
            <person name="Wyss T."/>
            <person name="Zelensky A."/>
            <person name="Zhou K."/>
            <person name="Armbrust E.V."/>
            <person name="Bhattacharya D."/>
            <person name="Goodenough U.W."/>
            <person name="Van de Peer Y."/>
            <person name="Grigoriev I.V."/>
        </authorList>
    </citation>
    <scope>NUCLEOTIDE SEQUENCE [LARGE SCALE GENOMIC DNA]</scope>
    <source>
        <strain evidence="7 8">CCMP1545</strain>
    </source>
</reference>
<evidence type="ECO:0000313" key="8">
    <source>
        <dbReference type="Proteomes" id="UP000001876"/>
    </source>
</evidence>
<dbReference type="EMBL" id="GG663737">
    <property type="protein sequence ID" value="EEH58303.1"/>
    <property type="molecule type" value="Genomic_DNA"/>
</dbReference>
<dbReference type="CDD" id="cd20404">
    <property type="entry name" value="Tudor_Agenet_AtEML-like"/>
    <property type="match status" value="1"/>
</dbReference>
<feature type="compositionally biased region" description="Low complexity" evidence="5">
    <location>
        <begin position="128"/>
        <end position="147"/>
    </location>
</feature>
<sequence>MDASSVVVFALPFPDRFGFSEKAFWLHDLFTRAHVIARRAPPGDAMIAVTLTCPICMDVALDTMCVPCGHTVCRACVEAHRAKNLKSTRRKATRAQTSAGGGFDHAMYLPAPDQVLASRDVDVDADATRSSSAVAPTASSPASDGDVVSVSSDGDLVVVSSLDDEYLGRRVEVYWPNDDPPTWYPGVVARFDPNRQHARYRVDYDDGADEWVDFPEPTVRFVSWTDWARDRTAEELVEWTENERDVEMIRKTARAVDAMVRDEMLLEAAKRGRNARVIKALVDAGAAMPYYRRKSGGSGRKRLRGHLWCTLRMKEYDRIRKRIRKMVQG</sequence>
<protein>
    <submittedName>
        <fullName evidence="7">Predicted protein</fullName>
    </submittedName>
</protein>
<dbReference type="RefSeq" id="XP_003056658.1">
    <property type="nucleotide sequence ID" value="XM_003056612.1"/>
</dbReference>
<dbReference type="KEGG" id="mpp:MICPUCDRAFT_55913"/>
<keyword evidence="3" id="KW-0862">Zinc</keyword>
<keyword evidence="2 4" id="KW-0863">Zinc-finger</keyword>
<keyword evidence="8" id="KW-1185">Reference proteome</keyword>
<dbReference type="Proteomes" id="UP000001876">
    <property type="component" value="Unassembled WGS sequence"/>
</dbReference>
<dbReference type="Pfam" id="PF13445">
    <property type="entry name" value="zf-RING_UBOX"/>
    <property type="match status" value="1"/>
</dbReference>
<evidence type="ECO:0000259" key="6">
    <source>
        <dbReference type="PROSITE" id="PS50089"/>
    </source>
</evidence>
<evidence type="ECO:0000256" key="3">
    <source>
        <dbReference type="ARBA" id="ARBA00022833"/>
    </source>
</evidence>
<dbReference type="GO" id="GO:0008270">
    <property type="term" value="F:zinc ion binding"/>
    <property type="evidence" value="ECO:0007669"/>
    <property type="project" value="UniProtKB-KW"/>
</dbReference>
<dbReference type="Gene3D" id="2.30.30.140">
    <property type="match status" value="1"/>
</dbReference>
<feature type="region of interest" description="Disordered" evidence="5">
    <location>
        <begin position="127"/>
        <end position="147"/>
    </location>
</feature>
<evidence type="ECO:0000256" key="4">
    <source>
        <dbReference type="PROSITE-ProRule" id="PRU00175"/>
    </source>
</evidence>
<feature type="domain" description="RING-type" evidence="6">
    <location>
        <begin position="53"/>
        <end position="77"/>
    </location>
</feature>
<dbReference type="PROSITE" id="PS50089">
    <property type="entry name" value="ZF_RING_2"/>
    <property type="match status" value="1"/>
</dbReference>
<evidence type="ECO:0000256" key="2">
    <source>
        <dbReference type="ARBA" id="ARBA00022771"/>
    </source>
</evidence>